<dbReference type="PROSITE" id="PS50102">
    <property type="entry name" value="RRM"/>
    <property type="match status" value="1"/>
</dbReference>
<evidence type="ECO:0000256" key="1">
    <source>
        <dbReference type="PROSITE-ProRule" id="PRU00176"/>
    </source>
</evidence>
<feature type="domain" description="RRM" evidence="2">
    <location>
        <begin position="103"/>
        <end position="190"/>
    </location>
</feature>
<dbReference type="SMART" id="SM00360">
    <property type="entry name" value="RRM"/>
    <property type="match status" value="1"/>
</dbReference>
<reference evidence="4" key="1">
    <citation type="submission" date="2025-08" db="UniProtKB">
        <authorList>
            <consortium name="RefSeq"/>
        </authorList>
    </citation>
    <scope>IDENTIFICATION</scope>
    <source>
        <strain evidence="4">J_2021</strain>
        <tissue evidence="4">Erythrocytes</tissue>
    </source>
</reference>
<dbReference type="SUPFAM" id="SSF54928">
    <property type="entry name" value="RNA-binding domain, RBD"/>
    <property type="match status" value="1"/>
</dbReference>
<evidence type="ECO:0000259" key="2">
    <source>
        <dbReference type="PROSITE" id="PS50102"/>
    </source>
</evidence>
<dbReference type="Gene3D" id="3.30.70.330">
    <property type="match status" value="1"/>
</dbReference>
<name>A0A8J1LNJ2_XENLA</name>
<dbReference type="AlphaFoldDB" id="A0A8J1LNJ2"/>
<proteinExistence type="predicted"/>
<dbReference type="GeneID" id="121397767"/>
<dbReference type="Pfam" id="PF00076">
    <property type="entry name" value="RRM_1"/>
    <property type="match status" value="1"/>
</dbReference>
<evidence type="ECO:0000313" key="3">
    <source>
        <dbReference type="Proteomes" id="UP000186698"/>
    </source>
</evidence>
<dbReference type="GO" id="GO:0003723">
    <property type="term" value="F:RNA binding"/>
    <property type="evidence" value="ECO:0007669"/>
    <property type="project" value="UniProtKB-UniRule"/>
</dbReference>
<dbReference type="Proteomes" id="UP000186698">
    <property type="component" value="Chromosome 8S"/>
</dbReference>
<gene>
    <name evidence="4" type="primary">LOC121397767</name>
</gene>
<dbReference type="RefSeq" id="XP_041431148.1">
    <property type="nucleotide sequence ID" value="XM_041575214.1"/>
</dbReference>
<dbReference type="InterPro" id="IPR000504">
    <property type="entry name" value="RRM_dom"/>
</dbReference>
<evidence type="ECO:0000313" key="4">
    <source>
        <dbReference type="RefSeq" id="XP_041431148.1"/>
    </source>
</evidence>
<organism evidence="3 4">
    <name type="scientific">Xenopus laevis</name>
    <name type="common">African clawed frog</name>
    <dbReference type="NCBI Taxonomy" id="8355"/>
    <lineage>
        <taxon>Eukaryota</taxon>
        <taxon>Metazoa</taxon>
        <taxon>Chordata</taxon>
        <taxon>Craniata</taxon>
        <taxon>Vertebrata</taxon>
        <taxon>Euteleostomi</taxon>
        <taxon>Amphibia</taxon>
        <taxon>Batrachia</taxon>
        <taxon>Anura</taxon>
        <taxon>Pipoidea</taxon>
        <taxon>Pipidae</taxon>
        <taxon>Xenopodinae</taxon>
        <taxon>Xenopus</taxon>
        <taxon>Xenopus</taxon>
    </lineage>
</organism>
<dbReference type="OrthoDB" id="6159137at2759"/>
<keyword evidence="1" id="KW-0694">RNA-binding</keyword>
<sequence length="195" mass="22280">MPPLRNEWMNFVRRIEELLIGVRKHTVYCTGILIVSACPEETPTPRWPDVFHKHPLIHSRIHGGFYDGELARSCCSKASQTMPLPPPCFKREDKIYEDSPVTHRLILAFLHVSPLSFCTGNLKEYFSQYGVVKRCLLAFDKTGFHRGYCWVGFASEEGLQNTLQKDAHQLEGSKLQVLQNKRLLGNTNRHGLGES</sequence>
<accession>A0A8J1LNJ2</accession>
<keyword evidence="3" id="KW-1185">Reference proteome</keyword>
<protein>
    <submittedName>
        <fullName evidence="4">Uncharacterized protein LOC121397767</fullName>
    </submittedName>
</protein>
<dbReference type="KEGG" id="xla:121397767"/>
<dbReference type="InterPro" id="IPR012677">
    <property type="entry name" value="Nucleotide-bd_a/b_plait_sf"/>
</dbReference>
<dbReference type="InterPro" id="IPR035979">
    <property type="entry name" value="RBD_domain_sf"/>
</dbReference>
<dbReference type="CTD" id="121397767"/>